<evidence type="ECO:0000256" key="4">
    <source>
        <dbReference type="ARBA" id="ARBA00010561"/>
    </source>
</evidence>
<dbReference type="GO" id="GO:0008818">
    <property type="term" value="F:cobalamin 5'-phosphate synthase activity"/>
    <property type="evidence" value="ECO:0007669"/>
    <property type="project" value="UniProtKB-UniRule"/>
</dbReference>
<feature type="transmembrane region" description="Helical" evidence="19">
    <location>
        <begin position="195"/>
        <end position="212"/>
    </location>
</feature>
<dbReference type="GO" id="GO:0005886">
    <property type="term" value="C:plasma membrane"/>
    <property type="evidence" value="ECO:0007669"/>
    <property type="project" value="UniProtKB-SubCell"/>
</dbReference>
<evidence type="ECO:0000256" key="8">
    <source>
        <dbReference type="ARBA" id="ARBA00022573"/>
    </source>
</evidence>
<dbReference type="GO" id="GO:0051073">
    <property type="term" value="F:adenosylcobinamide-GDP ribazoletransferase activity"/>
    <property type="evidence" value="ECO:0007669"/>
    <property type="project" value="UniProtKB-UniRule"/>
</dbReference>
<keyword evidence="21" id="KW-1185">Reference proteome</keyword>
<evidence type="ECO:0000256" key="6">
    <source>
        <dbReference type="ARBA" id="ARBA00015850"/>
    </source>
</evidence>
<keyword evidence="11 19" id="KW-0460">Magnesium</keyword>
<keyword evidence="10 19" id="KW-0812">Transmembrane</keyword>
<accession>A0A6C2YTI3</accession>
<comment type="function">
    <text evidence="14 19">Joins adenosylcobinamide-GDP and alpha-ribazole to generate adenosylcobalamin (Ado-cobalamin). Also synthesizes adenosylcobalamin 5'-phosphate from adenosylcobinamide-GDP and alpha-ribazole 5'-phosphate.</text>
</comment>
<dbReference type="GO" id="GO:0009236">
    <property type="term" value="P:cobalamin biosynthetic process"/>
    <property type="evidence" value="ECO:0007669"/>
    <property type="project" value="UniProtKB-UniRule"/>
</dbReference>
<evidence type="ECO:0000256" key="13">
    <source>
        <dbReference type="ARBA" id="ARBA00023136"/>
    </source>
</evidence>
<proteinExistence type="inferred from homology"/>
<comment type="subcellular location">
    <subcellularLocation>
        <location evidence="2 19">Cell membrane</location>
        <topology evidence="2 19">Multi-pass membrane protein</topology>
    </subcellularLocation>
</comment>
<sequence length="270" mass="28656">MTQAPMGGWRGWRTERAAFLAAVQFLTRIPVPAYAANADEAKAALRRGVIYFPLVGLIVGTITGITLALASSIWPILVAVLLALVIEAWMTGAFHEDAVADFCDAFGGGWTRESILTILRDSRIGSFGTVGLGLALALRVSLLTTLPTTLWIIASCIAAGALGRSLGLVMMVMLPPVTDREGLAKDLAQQLAWREVGLGMIFTAVTMVPLLLLSPLAVLLALFASAGWVLWLCGYLRRRIGGVTGDCLGFATYVGQLLVLLAVVAMLGMK</sequence>
<dbReference type="FunCoup" id="A0A6C2YTI3">
    <property type="interactions" value="159"/>
</dbReference>
<evidence type="ECO:0000256" key="7">
    <source>
        <dbReference type="ARBA" id="ARBA00022475"/>
    </source>
</evidence>
<dbReference type="EC" id="2.7.8.26" evidence="5 19"/>
<dbReference type="PANTHER" id="PTHR34148:SF1">
    <property type="entry name" value="ADENOSYLCOBINAMIDE-GDP RIBAZOLETRANSFERASE"/>
    <property type="match status" value="1"/>
</dbReference>
<evidence type="ECO:0000256" key="17">
    <source>
        <dbReference type="ARBA" id="ARBA00048623"/>
    </source>
</evidence>
<evidence type="ECO:0000256" key="12">
    <source>
        <dbReference type="ARBA" id="ARBA00022989"/>
    </source>
</evidence>
<keyword evidence="8 19" id="KW-0169">Cobalamin biosynthesis</keyword>
<protein>
    <recommendedName>
        <fullName evidence="6 19">Adenosylcobinamide-GDP ribazoletransferase</fullName>
        <ecNumber evidence="5 19">2.7.8.26</ecNumber>
    </recommendedName>
    <alternativeName>
        <fullName evidence="16 19">Cobalamin synthase</fullName>
    </alternativeName>
    <alternativeName>
        <fullName evidence="15 19">Cobalamin-5'-phosphate synthase</fullName>
    </alternativeName>
</protein>
<keyword evidence="12 19" id="KW-1133">Transmembrane helix</keyword>
<dbReference type="HAMAP" id="MF_00719">
    <property type="entry name" value="CobS"/>
    <property type="match status" value="1"/>
</dbReference>
<comment type="pathway">
    <text evidence="3 19">Cofactor biosynthesis; adenosylcobalamin biosynthesis; adenosylcobalamin from cob(II)yrinate a,c-diamide: step 7/7.</text>
</comment>
<feature type="transmembrane region" description="Helical" evidence="19">
    <location>
        <begin position="218"/>
        <end position="236"/>
    </location>
</feature>
<feature type="transmembrane region" description="Helical" evidence="19">
    <location>
        <begin position="51"/>
        <end position="84"/>
    </location>
</feature>
<evidence type="ECO:0000256" key="11">
    <source>
        <dbReference type="ARBA" id="ARBA00022842"/>
    </source>
</evidence>
<evidence type="ECO:0000256" key="3">
    <source>
        <dbReference type="ARBA" id="ARBA00004663"/>
    </source>
</evidence>
<dbReference type="NCBIfam" id="TIGR00317">
    <property type="entry name" value="cobS"/>
    <property type="match status" value="1"/>
</dbReference>
<evidence type="ECO:0000256" key="5">
    <source>
        <dbReference type="ARBA" id="ARBA00013200"/>
    </source>
</evidence>
<feature type="transmembrane region" description="Helical" evidence="19">
    <location>
        <begin position="124"/>
        <end position="144"/>
    </location>
</feature>
<keyword evidence="7 19" id="KW-1003">Cell membrane</keyword>
<organism evidence="20">
    <name type="scientific">Tuwongella immobilis</name>
    <dbReference type="NCBI Taxonomy" id="692036"/>
    <lineage>
        <taxon>Bacteria</taxon>
        <taxon>Pseudomonadati</taxon>
        <taxon>Planctomycetota</taxon>
        <taxon>Planctomycetia</taxon>
        <taxon>Gemmatales</taxon>
        <taxon>Gemmataceae</taxon>
        <taxon>Tuwongella</taxon>
    </lineage>
</organism>
<dbReference type="Proteomes" id="UP000464378">
    <property type="component" value="Chromosome"/>
</dbReference>
<evidence type="ECO:0000256" key="14">
    <source>
        <dbReference type="ARBA" id="ARBA00025228"/>
    </source>
</evidence>
<dbReference type="EMBL" id="LR593887">
    <property type="protein sequence ID" value="VTS07398.1"/>
    <property type="molecule type" value="Genomic_DNA"/>
</dbReference>
<evidence type="ECO:0000256" key="18">
    <source>
        <dbReference type="ARBA" id="ARBA00049504"/>
    </source>
</evidence>
<dbReference type="InParanoid" id="A0A6C2YTI3"/>
<comment type="catalytic activity">
    <reaction evidence="17 19">
        <text>alpha-ribazole + adenosylcob(III)inamide-GDP = adenosylcob(III)alamin + GMP + H(+)</text>
        <dbReference type="Rhea" id="RHEA:16049"/>
        <dbReference type="ChEBI" id="CHEBI:10329"/>
        <dbReference type="ChEBI" id="CHEBI:15378"/>
        <dbReference type="ChEBI" id="CHEBI:18408"/>
        <dbReference type="ChEBI" id="CHEBI:58115"/>
        <dbReference type="ChEBI" id="CHEBI:60487"/>
        <dbReference type="EC" id="2.7.8.26"/>
    </reaction>
</comment>
<evidence type="ECO:0000256" key="16">
    <source>
        <dbReference type="ARBA" id="ARBA00032853"/>
    </source>
</evidence>
<feature type="transmembrane region" description="Helical" evidence="19">
    <location>
        <begin position="248"/>
        <end position="269"/>
    </location>
</feature>
<evidence type="ECO:0000256" key="9">
    <source>
        <dbReference type="ARBA" id="ARBA00022679"/>
    </source>
</evidence>
<dbReference type="UniPathway" id="UPA00148">
    <property type="reaction ID" value="UER00238"/>
</dbReference>
<keyword evidence="9 19" id="KW-0808">Transferase</keyword>
<name>A0A6C2YTI3_9BACT</name>
<dbReference type="InterPro" id="IPR003805">
    <property type="entry name" value="CobS"/>
</dbReference>
<dbReference type="PANTHER" id="PTHR34148">
    <property type="entry name" value="ADENOSYLCOBINAMIDE-GDP RIBAZOLETRANSFERASE"/>
    <property type="match status" value="1"/>
</dbReference>
<gene>
    <name evidence="19" type="primary">cobS</name>
    <name evidence="20" type="ORF">GMBLW1_41730</name>
</gene>
<evidence type="ECO:0000256" key="10">
    <source>
        <dbReference type="ARBA" id="ARBA00022692"/>
    </source>
</evidence>
<dbReference type="RefSeq" id="WP_162660029.1">
    <property type="nucleotide sequence ID" value="NZ_LR593887.1"/>
</dbReference>
<comment type="catalytic activity">
    <reaction evidence="18 19">
        <text>alpha-ribazole 5'-phosphate + adenosylcob(III)inamide-GDP = adenosylcob(III)alamin 5'-phosphate + GMP + H(+)</text>
        <dbReference type="Rhea" id="RHEA:23560"/>
        <dbReference type="ChEBI" id="CHEBI:15378"/>
        <dbReference type="ChEBI" id="CHEBI:57918"/>
        <dbReference type="ChEBI" id="CHEBI:58115"/>
        <dbReference type="ChEBI" id="CHEBI:60487"/>
        <dbReference type="ChEBI" id="CHEBI:60493"/>
        <dbReference type="EC" id="2.7.8.26"/>
    </reaction>
</comment>
<dbReference type="AlphaFoldDB" id="A0A6C2YTI3"/>
<comment type="similarity">
    <text evidence="4 19">Belongs to the CobS family.</text>
</comment>
<reference evidence="20" key="1">
    <citation type="submission" date="2019-04" db="EMBL/GenBank/DDBJ databases">
        <authorList>
            <consortium name="Science for Life Laboratories"/>
        </authorList>
    </citation>
    <scope>NUCLEOTIDE SEQUENCE</scope>
    <source>
        <strain evidence="20">MBLW1</strain>
    </source>
</reference>
<evidence type="ECO:0000256" key="19">
    <source>
        <dbReference type="HAMAP-Rule" id="MF_00719"/>
    </source>
</evidence>
<evidence type="ECO:0000256" key="1">
    <source>
        <dbReference type="ARBA" id="ARBA00001946"/>
    </source>
</evidence>
<evidence type="ECO:0000313" key="20">
    <source>
        <dbReference type="EMBL" id="VIP05020.1"/>
    </source>
</evidence>
<evidence type="ECO:0000313" key="21">
    <source>
        <dbReference type="Proteomes" id="UP000464378"/>
    </source>
</evidence>
<evidence type="ECO:0000256" key="15">
    <source>
        <dbReference type="ARBA" id="ARBA00032605"/>
    </source>
</evidence>
<evidence type="ECO:0000256" key="2">
    <source>
        <dbReference type="ARBA" id="ARBA00004651"/>
    </source>
</evidence>
<keyword evidence="13 19" id="KW-0472">Membrane</keyword>
<dbReference type="EMBL" id="LR586016">
    <property type="protein sequence ID" value="VIP05020.1"/>
    <property type="molecule type" value="Genomic_DNA"/>
</dbReference>
<dbReference type="Pfam" id="PF02654">
    <property type="entry name" value="CobS"/>
    <property type="match status" value="1"/>
</dbReference>
<feature type="transmembrane region" description="Helical" evidence="19">
    <location>
        <begin position="150"/>
        <end position="174"/>
    </location>
</feature>
<comment type="cofactor">
    <cofactor evidence="1 19">
        <name>Mg(2+)</name>
        <dbReference type="ChEBI" id="CHEBI:18420"/>
    </cofactor>
</comment>
<dbReference type="KEGG" id="tim:GMBLW1_41730"/>